<accession>A0A0C2WUU0</accession>
<keyword evidence="1" id="KW-0732">Signal</keyword>
<dbReference type="AlphaFoldDB" id="A0A0C2WUU0"/>
<organism evidence="3 4">
    <name type="scientific">Amanita muscaria (strain Koide BX008)</name>
    <dbReference type="NCBI Taxonomy" id="946122"/>
    <lineage>
        <taxon>Eukaryota</taxon>
        <taxon>Fungi</taxon>
        <taxon>Dikarya</taxon>
        <taxon>Basidiomycota</taxon>
        <taxon>Agaricomycotina</taxon>
        <taxon>Agaricomycetes</taxon>
        <taxon>Agaricomycetidae</taxon>
        <taxon>Agaricales</taxon>
        <taxon>Pluteineae</taxon>
        <taxon>Amanitaceae</taxon>
        <taxon>Amanita</taxon>
    </lineage>
</organism>
<evidence type="ECO:0000313" key="3">
    <source>
        <dbReference type="EMBL" id="KIL60113.1"/>
    </source>
</evidence>
<evidence type="ECO:0000256" key="1">
    <source>
        <dbReference type="SAM" id="SignalP"/>
    </source>
</evidence>
<feature type="chain" id="PRO_5002158493" description="Peptide N-acetyl-beta-D-glucosaminyl asparaginase amidase A N-terminal domain-containing protein" evidence="1">
    <location>
        <begin position="23"/>
        <end position="612"/>
    </location>
</feature>
<proteinExistence type="predicted"/>
<keyword evidence="4" id="KW-1185">Reference proteome</keyword>
<protein>
    <recommendedName>
        <fullName evidence="2">Peptide N-acetyl-beta-D-glucosaminyl asparaginase amidase A N-terminal domain-containing protein</fullName>
    </recommendedName>
</protein>
<name>A0A0C2WUU0_AMAMK</name>
<dbReference type="EMBL" id="KN818304">
    <property type="protein sequence ID" value="KIL60113.1"/>
    <property type="molecule type" value="Genomic_DNA"/>
</dbReference>
<dbReference type="OrthoDB" id="1612078at2759"/>
<sequence length="612" mass="66398">MVVLAASCFVLAWFCYFQGVSSSDAGGFTPRQLRGDTNGFLDVFEVYKPVAFTPQGSGCDQQLLLMEHQFALSYGHPFIGDYQPPTCDFDTVKINFTVTSKGRQFDRLALMYLGDVEVFRTSTAEPTQNGIIWTYIKDMSQYTALWKQPQKLIFDLGNLIDSTYTGAYNATLTASFSKKNNNIKTPDVVLPISAKRSATNGTSAFIVPSDNATVSVAIPAAASRAVVSISACGQINEEFWWSNVFNQDMFTFNATAGILYGYSPFREVQLYIDGNLAGVVWPFPTIFTGGVVPGFWRPIVGIDAFDLRMPEIDISPFLSYLTDGKEHSFSIKVVGLDTQEDGTAKLSDGVGYYWVITGNIFLYLGEGAGSGYGKGVLPLVVAPDPTFTTSRQLVQNRTTGANESVSYSVTAKRALTVTSPAYTWVQTLSFSNYGLLDQQGFRQWNKQNTDGQLLANVAGSNAALTTFSYPLEANTTFGVSDTGFTIDAWLNRGLNVASNGGPGVSTFTLVNGPSNLVTKQYGSAHYGSFSNAPSYSFGDTTDEFEEASEGSTYSRTVRAVNGTVISDTQGGAQFLFSESQMSLKSLVDPLPIGRDSVRRILGRGPGDPNLHL</sequence>
<dbReference type="STRING" id="946122.A0A0C2WUU0"/>
<gene>
    <name evidence="3" type="ORF">M378DRAFT_955445</name>
</gene>
<evidence type="ECO:0000259" key="2">
    <source>
        <dbReference type="Pfam" id="PF12222"/>
    </source>
</evidence>
<reference evidence="3 4" key="1">
    <citation type="submission" date="2014-04" db="EMBL/GenBank/DDBJ databases">
        <title>Evolutionary Origins and Diversification of the Mycorrhizal Mutualists.</title>
        <authorList>
            <consortium name="DOE Joint Genome Institute"/>
            <consortium name="Mycorrhizal Genomics Consortium"/>
            <person name="Kohler A."/>
            <person name="Kuo A."/>
            <person name="Nagy L.G."/>
            <person name="Floudas D."/>
            <person name="Copeland A."/>
            <person name="Barry K.W."/>
            <person name="Cichocki N."/>
            <person name="Veneault-Fourrey C."/>
            <person name="LaButti K."/>
            <person name="Lindquist E.A."/>
            <person name="Lipzen A."/>
            <person name="Lundell T."/>
            <person name="Morin E."/>
            <person name="Murat C."/>
            <person name="Riley R."/>
            <person name="Ohm R."/>
            <person name="Sun H."/>
            <person name="Tunlid A."/>
            <person name="Henrissat B."/>
            <person name="Grigoriev I.V."/>
            <person name="Hibbett D.S."/>
            <person name="Martin F."/>
        </authorList>
    </citation>
    <scope>NUCLEOTIDE SEQUENCE [LARGE SCALE GENOMIC DNA]</scope>
    <source>
        <strain evidence="3 4">Koide BX008</strain>
    </source>
</reference>
<dbReference type="Proteomes" id="UP000054549">
    <property type="component" value="Unassembled WGS sequence"/>
</dbReference>
<feature type="signal peptide" evidence="1">
    <location>
        <begin position="1"/>
        <end position="22"/>
    </location>
</feature>
<dbReference type="Pfam" id="PF25156">
    <property type="entry name" value="PNGase_A_C"/>
    <property type="match status" value="1"/>
</dbReference>
<dbReference type="InParanoid" id="A0A0C2WUU0"/>
<feature type="domain" description="Peptide N-acetyl-beta-D-glucosaminyl asparaginase amidase A N-terminal" evidence="2">
    <location>
        <begin position="49"/>
        <end position="368"/>
    </location>
</feature>
<evidence type="ECO:0000313" key="4">
    <source>
        <dbReference type="Proteomes" id="UP000054549"/>
    </source>
</evidence>
<dbReference type="HOGENOM" id="CLU_011027_0_1_1"/>
<dbReference type="InterPro" id="IPR021102">
    <property type="entry name" value="PNGase_A"/>
</dbReference>
<dbReference type="PANTHER" id="PTHR31104">
    <property type="entry name" value="PEPTIDE-N4-(N-ACETYL-BETA-GLUCOSAMINYL)ASPARAGINE AMIDASE A PROTEIN"/>
    <property type="match status" value="1"/>
</dbReference>
<dbReference type="Pfam" id="PF12222">
    <property type="entry name" value="PNGaseA"/>
    <property type="match status" value="1"/>
</dbReference>
<dbReference type="InterPro" id="IPR056948">
    <property type="entry name" value="PNGaseA_N"/>
</dbReference>